<keyword evidence="2" id="KW-1185">Reference proteome</keyword>
<evidence type="ECO:0000313" key="1">
    <source>
        <dbReference type="EMBL" id="KPM48172.1"/>
    </source>
</evidence>
<comment type="caution">
    <text evidence="1">The sequence shown here is derived from an EMBL/GenBank/DDBJ whole genome shotgun (WGS) entry which is preliminary data.</text>
</comment>
<accession>A0A0N8H9S3</accession>
<dbReference type="EMBL" id="LGTQ01000009">
    <property type="protein sequence ID" value="KPM48172.1"/>
    <property type="molecule type" value="Genomic_DNA"/>
</dbReference>
<proteinExistence type="predicted"/>
<dbReference type="NCBIfam" id="TIGR03519">
    <property type="entry name" value="T9SS_PorP_fam"/>
    <property type="match status" value="1"/>
</dbReference>
<name>A0A0N8H9S3_9BACT</name>
<dbReference type="Pfam" id="PF11751">
    <property type="entry name" value="PorP_SprF"/>
    <property type="match status" value="1"/>
</dbReference>
<reference evidence="1 2" key="1">
    <citation type="submission" date="2015-07" db="EMBL/GenBank/DDBJ databases">
        <title>The draft genome sequence of Leadbetterella sp. JN14-9.</title>
        <authorList>
            <person name="Liu Y."/>
            <person name="Du J."/>
            <person name="Shao Z."/>
        </authorList>
    </citation>
    <scope>NUCLEOTIDE SEQUENCE [LARGE SCALE GENOMIC DNA]</scope>
    <source>
        <strain evidence="1 2">JN14-9</strain>
    </source>
</reference>
<dbReference type="STRING" id="1605367.AFM12_12690"/>
<protein>
    <submittedName>
        <fullName evidence="1">Membrane protein</fullName>
    </submittedName>
</protein>
<dbReference type="Proteomes" id="UP000050454">
    <property type="component" value="Unassembled WGS sequence"/>
</dbReference>
<dbReference type="AlphaFoldDB" id="A0A0N8H9S3"/>
<organism evidence="1 2">
    <name type="scientific">Jiulongibacter sediminis</name>
    <dbReference type="NCBI Taxonomy" id="1605367"/>
    <lineage>
        <taxon>Bacteria</taxon>
        <taxon>Pseudomonadati</taxon>
        <taxon>Bacteroidota</taxon>
        <taxon>Cytophagia</taxon>
        <taxon>Cytophagales</taxon>
        <taxon>Leadbetterellaceae</taxon>
        <taxon>Jiulongibacter</taxon>
    </lineage>
</organism>
<dbReference type="InterPro" id="IPR019861">
    <property type="entry name" value="PorP/SprF_Bacteroidetes"/>
</dbReference>
<sequence length="337" mass="37222">MNNMRGLKLLSGKIALLLVGLVVSLQSMAQQEVMYSQYMFNTLAINPSYAGSRDVLSLTALGRYQWIGVPGSPTTYSFTLDMPVKNEKMGIGLMAYSDAIGVSRTTGINIPYAYRVKLGSKTTLALGAQLGLDHISNNLSNVANVASGDEVFDGTSDVNKLFPNAGLGIFISNDRSYFGFSVPKIIENNLSQYEIGGEQFITKQKRHYFAMMGFVMGKGNVKVKPSMMFRYTKGAPLGIDGNINIWLRDKIAFGVSARKSQATLSGQEVMDAIVGIFELQLTPQLRVGYSYDYNTTTLNNRNTEKFSNRLTGTPTHEGLLRYEFGYGKDKILTPRYF</sequence>
<evidence type="ECO:0000313" key="2">
    <source>
        <dbReference type="Proteomes" id="UP000050454"/>
    </source>
</evidence>
<gene>
    <name evidence="1" type="ORF">AFM12_12690</name>
</gene>